<evidence type="ECO:0000313" key="10">
    <source>
        <dbReference type="RefSeq" id="XP_023935221.2"/>
    </source>
</evidence>
<evidence type="ECO:0000313" key="9">
    <source>
        <dbReference type="Proteomes" id="UP001652582"/>
    </source>
</evidence>
<dbReference type="RefSeq" id="XP_023935221.2">
    <property type="nucleotide sequence ID" value="XM_024079453.2"/>
</dbReference>
<dbReference type="InterPro" id="IPR009057">
    <property type="entry name" value="Homeodomain-like_sf"/>
</dbReference>
<dbReference type="Pfam" id="PF00046">
    <property type="entry name" value="Homeodomain"/>
    <property type="match status" value="1"/>
</dbReference>
<organism evidence="9 10">
    <name type="scientific">Bicyclus anynana</name>
    <name type="common">Squinting bush brown butterfly</name>
    <dbReference type="NCBI Taxonomy" id="110368"/>
    <lineage>
        <taxon>Eukaryota</taxon>
        <taxon>Metazoa</taxon>
        <taxon>Ecdysozoa</taxon>
        <taxon>Arthropoda</taxon>
        <taxon>Hexapoda</taxon>
        <taxon>Insecta</taxon>
        <taxon>Pterygota</taxon>
        <taxon>Neoptera</taxon>
        <taxon>Endopterygota</taxon>
        <taxon>Lepidoptera</taxon>
        <taxon>Glossata</taxon>
        <taxon>Ditrysia</taxon>
        <taxon>Papilionoidea</taxon>
        <taxon>Nymphalidae</taxon>
        <taxon>Satyrinae</taxon>
        <taxon>Satyrini</taxon>
        <taxon>Mycalesina</taxon>
        <taxon>Bicyclus</taxon>
    </lineage>
</organism>
<feature type="compositionally biased region" description="Basic and acidic residues" evidence="7">
    <location>
        <begin position="476"/>
        <end position="491"/>
    </location>
</feature>
<dbReference type="GeneID" id="112043835"/>
<dbReference type="CDD" id="cd00086">
    <property type="entry name" value="homeodomain"/>
    <property type="match status" value="1"/>
</dbReference>
<evidence type="ECO:0000256" key="2">
    <source>
        <dbReference type="ARBA" id="ARBA00023125"/>
    </source>
</evidence>
<evidence type="ECO:0000256" key="1">
    <source>
        <dbReference type="ARBA" id="ARBA00004123"/>
    </source>
</evidence>
<evidence type="ECO:0000256" key="3">
    <source>
        <dbReference type="ARBA" id="ARBA00023155"/>
    </source>
</evidence>
<reference evidence="10" key="1">
    <citation type="submission" date="2025-08" db="UniProtKB">
        <authorList>
            <consortium name="RefSeq"/>
        </authorList>
    </citation>
    <scope>IDENTIFICATION</scope>
</reference>
<dbReference type="PRINTS" id="PR00024">
    <property type="entry name" value="HOMEOBOX"/>
</dbReference>
<feature type="region of interest" description="Disordered" evidence="7">
    <location>
        <begin position="126"/>
        <end position="158"/>
    </location>
</feature>
<dbReference type="AlphaFoldDB" id="A0A6J1MXF7"/>
<dbReference type="InterPro" id="IPR020479">
    <property type="entry name" value="HD_metazoa"/>
</dbReference>
<keyword evidence="9" id="KW-1185">Reference proteome</keyword>
<comment type="subcellular location">
    <subcellularLocation>
        <location evidence="1 5 6">Nucleus</location>
    </subcellularLocation>
</comment>
<dbReference type="SUPFAM" id="SSF46689">
    <property type="entry name" value="Homeodomain-like"/>
    <property type="match status" value="1"/>
</dbReference>
<dbReference type="GO" id="GO:0000978">
    <property type="term" value="F:RNA polymerase II cis-regulatory region sequence-specific DNA binding"/>
    <property type="evidence" value="ECO:0007669"/>
    <property type="project" value="TreeGrafter"/>
</dbReference>
<dbReference type="GO" id="GO:0005634">
    <property type="term" value="C:nucleus"/>
    <property type="evidence" value="ECO:0007669"/>
    <property type="project" value="UniProtKB-SubCell"/>
</dbReference>
<dbReference type="KEGG" id="bany:112043835"/>
<protein>
    <submittedName>
        <fullName evidence="10">Homeobox protein 10</fullName>
    </submittedName>
</protein>
<evidence type="ECO:0000256" key="5">
    <source>
        <dbReference type="PROSITE-ProRule" id="PRU00108"/>
    </source>
</evidence>
<sequence>MIHMNAEQDGKPIHTKDTGEMQTVVSNYVTPSLITQADRLISHSYSADNYTEYYGDDVDRLSLEGRDERDERDENINVDEDDKEEELVIADDVTDDTNIDDRCDESTHDSYINRNQLERCVEESAIQEENSNLNSDREESGEPSWHPHVYGKPPKKPTPHTIEYILGISGEVKEQRSTVSQLMNVKRNFAIKKTFNYKEKSTQVPRDMTERKVSLSVQKNKLQEQLLQRGVRTSNSDYDKVYPFKSDEQPLNLSVPKPKDSPAWSPAGDEDKFNRDTKHMKRKKSTDSVRSPLGGEGSMTSEEGEELGRRKKARTTFTGRQIFELEKLFEVKKYLSSGERADMAKLLNVTETQVKIWFQNRRTKWKKKDNLSNAEVAEIKQQNKPNAEEKTEEVQDPLALDMSKKTCNKILSEKLRNTPQKVPLPQIPKPRKVEKGVVLESICDSNDIESRISITKITNKLSSTDLSEAVSVKSFTPEEVKEKYDSREVEM</sequence>
<accession>A0A6J1MXF7</accession>
<evidence type="ECO:0000259" key="8">
    <source>
        <dbReference type="PROSITE" id="PS50071"/>
    </source>
</evidence>
<dbReference type="Proteomes" id="UP001652582">
    <property type="component" value="Chromosome 22"/>
</dbReference>
<evidence type="ECO:0000256" key="6">
    <source>
        <dbReference type="RuleBase" id="RU000682"/>
    </source>
</evidence>
<dbReference type="InterPro" id="IPR017970">
    <property type="entry name" value="Homeobox_CS"/>
</dbReference>
<dbReference type="InterPro" id="IPR050394">
    <property type="entry name" value="Homeobox_NK-like"/>
</dbReference>
<dbReference type="PROSITE" id="PS00027">
    <property type="entry name" value="HOMEOBOX_1"/>
    <property type="match status" value="1"/>
</dbReference>
<keyword evidence="3 5" id="KW-0371">Homeobox</keyword>
<evidence type="ECO:0000256" key="4">
    <source>
        <dbReference type="ARBA" id="ARBA00023242"/>
    </source>
</evidence>
<dbReference type="Gene3D" id="1.10.10.60">
    <property type="entry name" value="Homeodomain-like"/>
    <property type="match status" value="1"/>
</dbReference>
<dbReference type="PANTHER" id="PTHR24340">
    <property type="entry name" value="HOMEOBOX PROTEIN NKX"/>
    <property type="match status" value="1"/>
</dbReference>
<dbReference type="PANTHER" id="PTHR24340:SF70">
    <property type="entry name" value="NK7.1, ISOFORM A"/>
    <property type="match status" value="1"/>
</dbReference>
<feature type="region of interest" description="Disordered" evidence="7">
    <location>
        <begin position="468"/>
        <end position="491"/>
    </location>
</feature>
<dbReference type="InterPro" id="IPR001356">
    <property type="entry name" value="HD"/>
</dbReference>
<dbReference type="GO" id="GO:0000981">
    <property type="term" value="F:DNA-binding transcription factor activity, RNA polymerase II-specific"/>
    <property type="evidence" value="ECO:0007669"/>
    <property type="project" value="InterPro"/>
</dbReference>
<keyword evidence="2 5" id="KW-0238">DNA-binding</keyword>
<feature type="DNA-binding region" description="Homeobox" evidence="5">
    <location>
        <begin position="310"/>
        <end position="369"/>
    </location>
</feature>
<dbReference type="GO" id="GO:0030154">
    <property type="term" value="P:cell differentiation"/>
    <property type="evidence" value="ECO:0007669"/>
    <property type="project" value="TreeGrafter"/>
</dbReference>
<proteinExistence type="predicted"/>
<keyword evidence="4 5" id="KW-0539">Nucleus</keyword>
<dbReference type="SMART" id="SM00389">
    <property type="entry name" value="HOX"/>
    <property type="match status" value="1"/>
</dbReference>
<dbReference type="PROSITE" id="PS50071">
    <property type="entry name" value="HOMEOBOX_2"/>
    <property type="match status" value="1"/>
</dbReference>
<name>A0A6J1MXF7_BICAN</name>
<gene>
    <name evidence="10" type="primary">LOC112043835</name>
</gene>
<dbReference type="OrthoDB" id="6159439at2759"/>
<feature type="region of interest" description="Disordered" evidence="7">
    <location>
        <begin position="238"/>
        <end position="312"/>
    </location>
</feature>
<feature type="domain" description="Homeobox" evidence="8">
    <location>
        <begin position="308"/>
        <end position="368"/>
    </location>
</feature>
<evidence type="ECO:0000256" key="7">
    <source>
        <dbReference type="SAM" id="MobiDB-lite"/>
    </source>
</evidence>
<feature type="compositionally biased region" description="Basic and acidic residues" evidence="7">
    <location>
        <begin position="238"/>
        <end position="248"/>
    </location>
</feature>